<dbReference type="AlphaFoldDB" id="W1PIS9"/>
<keyword evidence="2" id="KW-1185">Reference proteome</keyword>
<evidence type="ECO:0000313" key="1">
    <source>
        <dbReference type="EMBL" id="ERN07015.1"/>
    </source>
</evidence>
<dbReference type="Gramene" id="ERN07015">
    <property type="protein sequence ID" value="ERN07015"/>
    <property type="gene ID" value="AMTR_s00141p00095530"/>
</dbReference>
<dbReference type="Proteomes" id="UP000017836">
    <property type="component" value="Unassembled WGS sequence"/>
</dbReference>
<name>W1PIS9_AMBTC</name>
<dbReference type="EMBL" id="KI393843">
    <property type="protein sequence ID" value="ERN07015.1"/>
    <property type="molecule type" value="Genomic_DNA"/>
</dbReference>
<dbReference type="HOGENOM" id="CLU_1847825_0_0_1"/>
<reference evidence="2" key="1">
    <citation type="journal article" date="2013" name="Science">
        <title>The Amborella genome and the evolution of flowering plants.</title>
        <authorList>
            <consortium name="Amborella Genome Project"/>
        </authorList>
    </citation>
    <scope>NUCLEOTIDE SEQUENCE [LARGE SCALE GENOMIC DNA]</scope>
</reference>
<evidence type="ECO:0000313" key="2">
    <source>
        <dbReference type="Proteomes" id="UP000017836"/>
    </source>
</evidence>
<protein>
    <submittedName>
        <fullName evidence="1">Uncharacterized protein</fullName>
    </submittedName>
</protein>
<organism evidence="1 2">
    <name type="scientific">Amborella trichopoda</name>
    <dbReference type="NCBI Taxonomy" id="13333"/>
    <lineage>
        <taxon>Eukaryota</taxon>
        <taxon>Viridiplantae</taxon>
        <taxon>Streptophyta</taxon>
        <taxon>Embryophyta</taxon>
        <taxon>Tracheophyta</taxon>
        <taxon>Spermatophyta</taxon>
        <taxon>Magnoliopsida</taxon>
        <taxon>Amborellales</taxon>
        <taxon>Amborellaceae</taxon>
        <taxon>Amborella</taxon>
    </lineage>
</organism>
<gene>
    <name evidence="1" type="ORF">AMTR_s00141p00095530</name>
</gene>
<accession>W1PIS9</accession>
<proteinExistence type="predicted"/>
<sequence>MEASRMPPVPYMQKIGGMKVVFMEPAEACELLINSPFFTNGSPFLVCGPTDNVYIDVLGGVLNRVTTEIREAKYHVCMRGCILPYRGVGDRKLKGYFPHCFTRQHGLDQGVALPSPSRRIMGKRGRCKIMRPLAGVVKS</sequence>